<feature type="binding site" evidence="2">
    <location>
        <position position="210"/>
    </location>
    <ligand>
        <name>substrate</name>
    </ligand>
</feature>
<comment type="cofactor">
    <cofactor evidence="2">
        <name>Mg(2+)</name>
        <dbReference type="ChEBI" id="CHEBI:18420"/>
    </cofactor>
    <text evidence="2">Binds 2 magnesium ions per subunit.</text>
</comment>
<keyword evidence="2" id="KW-0460">Magnesium</keyword>
<keyword evidence="1 2" id="KW-0808">Transferase</keyword>
<dbReference type="SUPFAM" id="SSF64005">
    <property type="entry name" value="Undecaprenyl diphosphate synthase"/>
    <property type="match status" value="1"/>
</dbReference>
<dbReference type="GO" id="GO:0005829">
    <property type="term" value="C:cytosol"/>
    <property type="evidence" value="ECO:0007669"/>
    <property type="project" value="TreeGrafter"/>
</dbReference>
<evidence type="ECO:0000313" key="4">
    <source>
        <dbReference type="EMBL" id="QCY47179.1"/>
    </source>
</evidence>
<name>A0A5B7WT90_9MICC</name>
<dbReference type="GO" id="GO:0008834">
    <property type="term" value="F:ditrans,polycis-undecaprenyl-diphosphate synthase [(2E,6E)-farnesyl-diphosphate specific] activity"/>
    <property type="evidence" value="ECO:0007669"/>
    <property type="project" value="TreeGrafter"/>
</dbReference>
<proteinExistence type="inferred from homology"/>
<feature type="binding site" evidence="2">
    <location>
        <begin position="216"/>
        <end position="218"/>
    </location>
    <ligand>
        <name>substrate</name>
    </ligand>
</feature>
<feature type="binding site" evidence="2">
    <location>
        <begin position="43"/>
        <end position="46"/>
    </location>
    <ligand>
        <name>substrate</name>
    </ligand>
</feature>
<dbReference type="InterPro" id="IPR001441">
    <property type="entry name" value="UPP_synth-like"/>
</dbReference>
<organism evidence="4 5">
    <name type="scientific">Glutamicibacter creatinolyticus</name>
    <dbReference type="NCBI Taxonomy" id="162496"/>
    <lineage>
        <taxon>Bacteria</taxon>
        <taxon>Bacillati</taxon>
        <taxon>Actinomycetota</taxon>
        <taxon>Actinomycetes</taxon>
        <taxon>Micrococcales</taxon>
        <taxon>Micrococcaceae</taxon>
        <taxon>Glutamicibacter</taxon>
    </lineage>
</organism>
<feature type="binding site" evidence="2">
    <location>
        <begin position="87"/>
        <end position="89"/>
    </location>
    <ligand>
        <name>substrate</name>
    </ligand>
</feature>
<dbReference type="EMBL" id="CP034412">
    <property type="protein sequence ID" value="QCY47179.1"/>
    <property type="molecule type" value="Genomic_DNA"/>
</dbReference>
<keyword evidence="5" id="KW-1185">Reference proteome</keyword>
<feature type="active site" evidence="2">
    <location>
        <position position="42"/>
    </location>
</feature>
<dbReference type="GO" id="GO:0016094">
    <property type="term" value="P:polyprenol biosynthetic process"/>
    <property type="evidence" value="ECO:0007669"/>
    <property type="project" value="TreeGrafter"/>
</dbReference>
<dbReference type="GO" id="GO:0005886">
    <property type="term" value="C:plasma membrane"/>
    <property type="evidence" value="ECO:0007669"/>
    <property type="project" value="TreeGrafter"/>
</dbReference>
<dbReference type="PANTHER" id="PTHR10291:SF0">
    <property type="entry name" value="DEHYDRODOLICHYL DIPHOSPHATE SYNTHASE 2"/>
    <property type="match status" value="1"/>
</dbReference>
<feature type="binding site" evidence="2">
    <location>
        <position position="229"/>
    </location>
    <ligand>
        <name>Mg(2+)</name>
        <dbReference type="ChEBI" id="CHEBI:18420"/>
    </ligand>
</feature>
<feature type="binding site" evidence="2">
    <location>
        <position position="47"/>
    </location>
    <ligand>
        <name>substrate</name>
    </ligand>
</feature>
<evidence type="ECO:0000256" key="1">
    <source>
        <dbReference type="ARBA" id="ARBA00022679"/>
    </source>
</evidence>
<dbReference type="KEGG" id="gcr:GcLGCM259_1448"/>
<comment type="function">
    <text evidence="2">Catalyzes the condensation of isopentenyl diphosphate (IPP) with allylic pyrophosphates generating different type of terpenoids.</text>
</comment>
<dbReference type="NCBIfam" id="NF011404">
    <property type="entry name" value="PRK14829.1"/>
    <property type="match status" value="1"/>
</dbReference>
<dbReference type="InterPro" id="IPR036424">
    <property type="entry name" value="UPP_synth-like_sf"/>
</dbReference>
<dbReference type="Proteomes" id="UP000307000">
    <property type="component" value="Chromosome"/>
</dbReference>
<accession>A0A5B7WT90</accession>
<keyword evidence="2" id="KW-0479">Metal-binding</keyword>
<dbReference type="PANTHER" id="PTHR10291">
    <property type="entry name" value="DEHYDRODOLICHYL DIPHOSPHATE SYNTHASE FAMILY MEMBER"/>
    <property type="match status" value="1"/>
</dbReference>
<dbReference type="RefSeq" id="WP_138926225.1">
    <property type="nucleotide sequence ID" value="NZ_CP034412.1"/>
</dbReference>
<dbReference type="CDD" id="cd00475">
    <property type="entry name" value="Cis_IPPS"/>
    <property type="match status" value="1"/>
</dbReference>
<dbReference type="Gene3D" id="3.40.1180.10">
    <property type="entry name" value="Decaprenyl diphosphate synthase-like"/>
    <property type="match status" value="1"/>
</dbReference>
<sequence>MKKLAPITGQRGPVSPYAHPRNPQVPSIPAAVLPQHVAIVMDGNGRWANQRGLPRTEGHRAGEAALLDVMAGAVQLGIKYVSVYAFSTENWKRSPEEVRFLMGFSRDVLRRQRDTLNSWGVRIRWSGREPRLWKSVINELKAAEQLTEDNLGCQLTMCVNYGGRAELADAMTLMAQDVQAGRLKPSGISEKTIGRYLHAPELPDVDLFMRTSGEQRTSNFLLWQSAYAEMVFLDELWPDVDRTTLFKAVEQYAQRDRRYGGAVDKPQPEEAPAHS</sequence>
<dbReference type="HAMAP" id="MF_01139">
    <property type="entry name" value="ISPT"/>
    <property type="match status" value="1"/>
</dbReference>
<dbReference type="GO" id="GO:0030145">
    <property type="term" value="F:manganese ion binding"/>
    <property type="evidence" value="ECO:0007669"/>
    <property type="project" value="TreeGrafter"/>
</dbReference>
<evidence type="ECO:0000256" key="2">
    <source>
        <dbReference type="HAMAP-Rule" id="MF_01139"/>
    </source>
</evidence>
<dbReference type="Pfam" id="PF01255">
    <property type="entry name" value="Prenyltransf"/>
    <property type="match status" value="1"/>
</dbReference>
<feature type="binding site" evidence="2">
    <location>
        <position position="93"/>
    </location>
    <ligand>
        <name>substrate</name>
    </ligand>
</feature>
<gene>
    <name evidence="4" type="ORF">GcLGCM259_1448</name>
</gene>
<feature type="region of interest" description="Disordered" evidence="3">
    <location>
        <begin position="1"/>
        <end position="23"/>
    </location>
</feature>
<dbReference type="NCBIfam" id="TIGR00055">
    <property type="entry name" value="uppS"/>
    <property type="match status" value="1"/>
</dbReference>
<reference evidence="4 5" key="1">
    <citation type="submission" date="2018-12" db="EMBL/GenBank/DDBJ databases">
        <title>Complete Genome Sequence of Glutamicibacter creatinolyticus strain LGCM259,isolated from an abscess of a 12-year-old mare in Italy.</title>
        <authorList>
            <person name="Santos R.G."/>
            <person name="Silva A.L."/>
            <person name="Seyffert N."/>
            <person name="Castro T.L.P."/>
            <person name="Attili A.R."/>
            <person name="Rifici C."/>
            <person name="Mazzullo G."/>
            <person name="Brenig B."/>
            <person name="Venanzi F."/>
            <person name="Azevedo V."/>
        </authorList>
    </citation>
    <scope>NUCLEOTIDE SEQUENCE [LARGE SCALE GENOMIC DNA]</scope>
    <source>
        <strain evidence="4 5">LGCM 259</strain>
    </source>
</reference>
<feature type="binding site" evidence="2">
    <location>
        <position position="59"/>
    </location>
    <ligand>
        <name>substrate</name>
    </ligand>
</feature>
<evidence type="ECO:0000256" key="3">
    <source>
        <dbReference type="SAM" id="MobiDB-lite"/>
    </source>
</evidence>
<protein>
    <recommendedName>
        <fullName evidence="2">Isoprenyl transferase</fullName>
        <ecNumber evidence="2">2.5.1.-</ecNumber>
    </recommendedName>
</protein>
<feature type="binding site" evidence="2">
    <location>
        <position position="91"/>
    </location>
    <ligand>
        <name>substrate</name>
    </ligand>
</feature>
<dbReference type="GO" id="GO:0033850">
    <property type="term" value="F:Z-farnesyl diphosphate synthase activity"/>
    <property type="evidence" value="ECO:0007669"/>
    <property type="project" value="TreeGrafter"/>
</dbReference>
<dbReference type="AlphaFoldDB" id="A0A5B7WT90"/>
<dbReference type="InterPro" id="IPR018520">
    <property type="entry name" value="UPP_synth-like_CS"/>
</dbReference>
<dbReference type="PROSITE" id="PS01066">
    <property type="entry name" value="UPP_SYNTHASE"/>
    <property type="match status" value="1"/>
</dbReference>
<feature type="active site" description="Proton acceptor" evidence="2">
    <location>
        <position position="90"/>
    </location>
</feature>
<comment type="subunit">
    <text evidence="2">Homodimer.</text>
</comment>
<comment type="similarity">
    <text evidence="2">Belongs to the UPP synthase family.</text>
</comment>
<feature type="binding site" evidence="2">
    <location>
        <position position="42"/>
    </location>
    <ligand>
        <name>Mg(2+)</name>
        <dbReference type="ChEBI" id="CHEBI:18420"/>
    </ligand>
</feature>
<dbReference type="GO" id="GO:0000287">
    <property type="term" value="F:magnesium ion binding"/>
    <property type="evidence" value="ECO:0007669"/>
    <property type="project" value="UniProtKB-UniRule"/>
</dbReference>
<dbReference type="EC" id="2.5.1.-" evidence="2"/>
<evidence type="ECO:0000313" key="5">
    <source>
        <dbReference type="Proteomes" id="UP000307000"/>
    </source>
</evidence>
<feature type="binding site" evidence="2">
    <location>
        <position position="55"/>
    </location>
    <ligand>
        <name>substrate</name>
    </ligand>
</feature>